<dbReference type="EMBL" id="CP102453">
    <property type="protein sequence ID" value="UUX33994.1"/>
    <property type="molecule type" value="Genomic_DNA"/>
</dbReference>
<feature type="transmembrane region" description="Helical" evidence="1">
    <location>
        <begin position="6"/>
        <end position="25"/>
    </location>
</feature>
<keyword evidence="3" id="KW-1185">Reference proteome</keyword>
<reference evidence="2 3" key="1">
    <citation type="submission" date="2022-08" db="EMBL/GenBank/DDBJ databases">
        <title>Aerococcaceae sp. nov isolated from spoiled eye mask.</title>
        <authorList>
            <person name="Zhou G."/>
            <person name="Xie X.-B."/>
            <person name="Shi Q.-S."/>
            <person name="Wang Y.-S."/>
            <person name="Wen X."/>
            <person name="Peng H."/>
            <person name="Yang X.-J."/>
            <person name="Tao H.-B."/>
            <person name="Huang X.-M."/>
        </authorList>
    </citation>
    <scope>NUCLEOTIDE SEQUENCE [LARGE SCALE GENOMIC DNA]</scope>
    <source>
        <strain evidence="3">DM20194951</strain>
    </source>
</reference>
<organism evidence="2 3">
    <name type="scientific">Fundicoccus culcitae</name>
    <dbReference type="NCBI Taxonomy" id="2969821"/>
    <lineage>
        <taxon>Bacteria</taxon>
        <taxon>Bacillati</taxon>
        <taxon>Bacillota</taxon>
        <taxon>Bacilli</taxon>
        <taxon>Lactobacillales</taxon>
        <taxon>Aerococcaceae</taxon>
        <taxon>Fundicoccus</taxon>
    </lineage>
</organism>
<keyword evidence="1" id="KW-1133">Transmembrane helix</keyword>
<proteinExistence type="predicted"/>
<feature type="transmembrane region" description="Helical" evidence="1">
    <location>
        <begin position="45"/>
        <end position="68"/>
    </location>
</feature>
<sequence length="77" mass="9092">MATVLYGMAVLIVRLLFVFLTYQMLVKINWQRLFTKKNYYMARYVCIFVSVAVGHLVGSFFLTIMEIMRDILLTLFL</sequence>
<keyword evidence="1" id="KW-0472">Membrane</keyword>
<accession>A0ABY5P5N4</accession>
<dbReference type="Pfam" id="PF06612">
    <property type="entry name" value="DUF1146"/>
    <property type="match status" value="1"/>
</dbReference>
<dbReference type="RefSeq" id="WP_313793496.1">
    <property type="nucleotide sequence ID" value="NZ_CP102453.1"/>
</dbReference>
<evidence type="ECO:0000313" key="3">
    <source>
        <dbReference type="Proteomes" id="UP001315967"/>
    </source>
</evidence>
<dbReference type="InterPro" id="IPR009526">
    <property type="entry name" value="DUF1146"/>
</dbReference>
<dbReference type="Proteomes" id="UP001315967">
    <property type="component" value="Chromosome"/>
</dbReference>
<keyword evidence="1" id="KW-0812">Transmembrane</keyword>
<gene>
    <name evidence="2" type="ORF">NRE15_14100</name>
</gene>
<protein>
    <submittedName>
        <fullName evidence="2">DUF1146 family protein</fullName>
    </submittedName>
</protein>
<name>A0ABY5P5N4_9LACT</name>
<evidence type="ECO:0000313" key="2">
    <source>
        <dbReference type="EMBL" id="UUX33994.1"/>
    </source>
</evidence>
<evidence type="ECO:0000256" key="1">
    <source>
        <dbReference type="SAM" id="Phobius"/>
    </source>
</evidence>